<dbReference type="OrthoDB" id="440160at2759"/>
<name>A0A6J0V2E5_9SAUR</name>
<dbReference type="Proteomes" id="UP001652642">
    <property type="component" value="Chromosome 7"/>
</dbReference>
<dbReference type="PANTHER" id="PTHR12993:SF11">
    <property type="entry name" value="N-ACETYLGLUCOSAMINYL-PHOSPHATIDYLINOSITOL DE-N-ACETYLASE"/>
    <property type="match status" value="1"/>
</dbReference>
<dbReference type="GO" id="GO:0006506">
    <property type="term" value="P:GPI anchor biosynthetic process"/>
    <property type="evidence" value="ECO:0007669"/>
    <property type="project" value="UniProtKB-UniPathway"/>
</dbReference>
<dbReference type="EC" id="3.5.1.89" evidence="2"/>
<reference evidence="5" key="1">
    <citation type="submission" date="2025-08" db="UniProtKB">
        <authorList>
            <consortium name="RefSeq"/>
        </authorList>
    </citation>
    <scope>IDENTIFICATION</scope>
</reference>
<comment type="similarity">
    <text evidence="1">Belongs to the PIGL family.</text>
</comment>
<proteinExistence type="inferred from homology"/>
<dbReference type="KEGG" id="pvt:110087404"/>
<dbReference type="SUPFAM" id="SSF102588">
    <property type="entry name" value="LmbE-like"/>
    <property type="match status" value="1"/>
</dbReference>
<keyword evidence="4" id="KW-1185">Reference proteome</keyword>
<evidence type="ECO:0000313" key="5">
    <source>
        <dbReference type="RefSeq" id="XP_020664734.2"/>
    </source>
</evidence>
<dbReference type="InterPro" id="IPR003737">
    <property type="entry name" value="GlcNAc_PI_deacetylase-related"/>
</dbReference>
<evidence type="ECO:0000256" key="2">
    <source>
        <dbReference type="ARBA" id="ARBA00012176"/>
    </source>
</evidence>
<evidence type="ECO:0000256" key="3">
    <source>
        <dbReference type="SAM" id="SignalP"/>
    </source>
</evidence>
<dbReference type="Gene3D" id="3.40.50.10320">
    <property type="entry name" value="LmbE-like"/>
    <property type="match status" value="1"/>
</dbReference>
<keyword evidence="3" id="KW-0732">Signal</keyword>
<gene>
    <name evidence="5" type="primary">PIGL</name>
</gene>
<dbReference type="InParanoid" id="A0A6J0V2E5"/>
<organism evidence="4 5">
    <name type="scientific">Pogona vitticeps</name>
    <name type="common">central bearded dragon</name>
    <dbReference type="NCBI Taxonomy" id="103695"/>
    <lineage>
        <taxon>Eukaryota</taxon>
        <taxon>Metazoa</taxon>
        <taxon>Chordata</taxon>
        <taxon>Craniata</taxon>
        <taxon>Vertebrata</taxon>
        <taxon>Euteleostomi</taxon>
        <taxon>Lepidosauria</taxon>
        <taxon>Squamata</taxon>
        <taxon>Bifurcata</taxon>
        <taxon>Unidentata</taxon>
        <taxon>Episquamata</taxon>
        <taxon>Toxicofera</taxon>
        <taxon>Iguania</taxon>
        <taxon>Acrodonta</taxon>
        <taxon>Agamidae</taxon>
        <taxon>Amphibolurinae</taxon>
        <taxon>Pogona</taxon>
    </lineage>
</organism>
<dbReference type="CTD" id="9487"/>
<dbReference type="AlphaFoldDB" id="A0A6J0V2E5"/>
<dbReference type="GO" id="GO:0000225">
    <property type="term" value="F:N-acetylglucosaminylphosphatidylinositol deacetylase activity"/>
    <property type="evidence" value="ECO:0007669"/>
    <property type="project" value="UniProtKB-EC"/>
</dbReference>
<dbReference type="GO" id="GO:0005783">
    <property type="term" value="C:endoplasmic reticulum"/>
    <property type="evidence" value="ECO:0007669"/>
    <property type="project" value="TreeGrafter"/>
</dbReference>
<accession>A0A6J0V2E5</accession>
<evidence type="ECO:0000313" key="4">
    <source>
        <dbReference type="Proteomes" id="UP001652642"/>
    </source>
</evidence>
<dbReference type="Pfam" id="PF02585">
    <property type="entry name" value="PIG-L"/>
    <property type="match status" value="1"/>
</dbReference>
<dbReference type="UniPathway" id="UPA00196"/>
<dbReference type="InterPro" id="IPR024078">
    <property type="entry name" value="LmbE-like_dom_sf"/>
</dbReference>
<dbReference type="RefSeq" id="XP_020664734.2">
    <property type="nucleotide sequence ID" value="XM_020809075.2"/>
</dbReference>
<evidence type="ECO:0000256" key="1">
    <source>
        <dbReference type="ARBA" id="ARBA00006066"/>
    </source>
</evidence>
<feature type="chain" id="PRO_5046411775" description="N-acetylglucosaminylphosphatidylinositol deacetylase" evidence="3">
    <location>
        <begin position="21"/>
        <end position="269"/>
    </location>
</feature>
<dbReference type="GO" id="GO:0016020">
    <property type="term" value="C:membrane"/>
    <property type="evidence" value="ECO:0007669"/>
    <property type="project" value="GOC"/>
</dbReference>
<dbReference type="PANTHER" id="PTHR12993">
    <property type="entry name" value="N-ACETYLGLUCOSAMINYL-PHOSPHATIDYLINOSITOL DE-N-ACETYLASE-RELATED"/>
    <property type="match status" value="1"/>
</dbReference>
<sequence length="269" mass="30460">MAAALPVLFLALLLFWLALSRWLRRYRGPTWGREGRSLLTDGPRAAAAAAASWRGRDDAPRALFVTAHPDDEAMFFAPTLLGLAGAERWLLCASTGNYYHRGPVRKKELLDSCAVLGIPSSHVTVIDHRDLPDHPSVKWDVQLLSSLILKHVETNQIALIVTFDAGGVSGHMNHVSLYAAIRHLRSKRKLPEGCRVLTLETVSLFRKYISLLDLPISCLQNQDVLFVLTEEEAEVAQRAMRCHHSQFMWFRRLYVIFSRYMVVNSLRFL</sequence>
<feature type="signal peptide" evidence="3">
    <location>
        <begin position="1"/>
        <end position="20"/>
    </location>
</feature>
<dbReference type="GeneID" id="110087404"/>
<protein>
    <recommendedName>
        <fullName evidence="2">N-acetylglucosaminylphosphatidylinositol deacetylase</fullName>
        <ecNumber evidence="2">3.5.1.89</ecNumber>
    </recommendedName>
</protein>